<dbReference type="Gene3D" id="3.40.50.300">
    <property type="entry name" value="P-loop containing nucleotide triphosphate hydrolases"/>
    <property type="match status" value="1"/>
</dbReference>
<feature type="coiled-coil region" evidence="1">
    <location>
        <begin position="211"/>
        <end position="238"/>
    </location>
</feature>
<dbReference type="InterPro" id="IPR038734">
    <property type="entry name" value="YhaN_AAA"/>
</dbReference>
<comment type="caution">
    <text evidence="3">The sequence shown here is derived from an EMBL/GenBank/DDBJ whole genome shotgun (WGS) entry which is preliminary data.</text>
</comment>
<feature type="domain" description="YhaN AAA" evidence="2">
    <location>
        <begin position="1"/>
        <end position="204"/>
    </location>
</feature>
<evidence type="ECO:0000259" key="2">
    <source>
        <dbReference type="Pfam" id="PF13514"/>
    </source>
</evidence>
<keyword evidence="1" id="KW-0175">Coiled coil</keyword>
<name>A0ABS1CS94_9PROT</name>
<dbReference type="RefSeq" id="WP_200305251.1">
    <property type="nucleotide sequence ID" value="NZ_NRSG01000010.1"/>
</dbReference>
<keyword evidence="4" id="KW-1185">Reference proteome</keyword>
<accession>A0ABS1CS94</accession>
<organism evidence="3 4">
    <name type="scientific">Paracraurococcus ruber</name>
    <dbReference type="NCBI Taxonomy" id="77675"/>
    <lineage>
        <taxon>Bacteria</taxon>
        <taxon>Pseudomonadati</taxon>
        <taxon>Pseudomonadota</taxon>
        <taxon>Alphaproteobacteria</taxon>
        <taxon>Acetobacterales</taxon>
        <taxon>Roseomonadaceae</taxon>
        <taxon>Paracraurococcus</taxon>
    </lineage>
</organism>
<gene>
    <name evidence="3" type="ORF">CKO45_02770</name>
</gene>
<feature type="non-terminal residue" evidence="3">
    <location>
        <position position="348"/>
    </location>
</feature>
<evidence type="ECO:0000256" key="1">
    <source>
        <dbReference type="SAM" id="Coils"/>
    </source>
</evidence>
<reference evidence="3 4" key="1">
    <citation type="journal article" date="2020" name="Microorganisms">
        <title>Osmotic Adaptation and Compatible Solute Biosynthesis of Phototrophic Bacteria as Revealed from Genome Analyses.</title>
        <authorList>
            <person name="Imhoff J.F."/>
            <person name="Rahn T."/>
            <person name="Kunzel S."/>
            <person name="Keller A."/>
            <person name="Neulinger S.C."/>
        </authorList>
    </citation>
    <scope>NUCLEOTIDE SEQUENCE [LARGE SCALE GENOMIC DNA]</scope>
    <source>
        <strain evidence="3 4">DSM 15382</strain>
    </source>
</reference>
<evidence type="ECO:0000313" key="3">
    <source>
        <dbReference type="EMBL" id="MBK1657151.1"/>
    </source>
</evidence>
<sequence>MRLLRLDLLRYGHLTDVTLEFPAEAALHVVHGPNEAGKSTALEAIADALFGFPARTGRDFLHAAKDLRIGFTLEDGAGGTASFQRRKGRQATLLDAAEQPLPEEALRRFLGGADRTLFERAFGLDGARLREGGRDLLRSGGDSGESLLAGLGVLHLRRALETLDEEAKALVGDRRGARTFNVALDSFQAAARARDEAAVRPKEWEEAQAAHAAILAALEAAQQDLAALTREEHRLQRIRRVKPRLAELDLARAQLAQVAGAPRLPAEAAKTLEAAIQARRAARQDAEREAAAIAGIAAALAALPRDPDILALQDAVDALAGQRPLVEQAAQELPGVEERLAGHRAVAA</sequence>
<protein>
    <recommendedName>
        <fullName evidence="2">YhaN AAA domain-containing protein</fullName>
    </recommendedName>
</protein>
<dbReference type="EMBL" id="NRSG01000010">
    <property type="protein sequence ID" value="MBK1657151.1"/>
    <property type="molecule type" value="Genomic_DNA"/>
</dbReference>
<dbReference type="SUPFAM" id="SSF52540">
    <property type="entry name" value="P-loop containing nucleoside triphosphate hydrolases"/>
    <property type="match status" value="1"/>
</dbReference>
<dbReference type="Proteomes" id="UP000697995">
    <property type="component" value="Unassembled WGS sequence"/>
</dbReference>
<dbReference type="Pfam" id="PF13514">
    <property type="entry name" value="AAA_27"/>
    <property type="match status" value="1"/>
</dbReference>
<dbReference type="InterPro" id="IPR027417">
    <property type="entry name" value="P-loop_NTPase"/>
</dbReference>
<dbReference type="PANTHER" id="PTHR41259:SF1">
    <property type="entry name" value="DOUBLE-STRAND BREAK REPAIR RAD50 ATPASE, PUTATIVE-RELATED"/>
    <property type="match status" value="1"/>
</dbReference>
<evidence type="ECO:0000313" key="4">
    <source>
        <dbReference type="Proteomes" id="UP000697995"/>
    </source>
</evidence>
<dbReference type="PANTHER" id="PTHR41259">
    <property type="entry name" value="DOUBLE-STRAND BREAK REPAIR RAD50 ATPASE, PUTATIVE-RELATED"/>
    <property type="match status" value="1"/>
</dbReference>
<proteinExistence type="predicted"/>